<dbReference type="Pfam" id="PF21205">
    <property type="entry name" value="Rep3_C"/>
    <property type="match status" value="1"/>
</dbReference>
<dbReference type="GO" id="GO:0006270">
    <property type="term" value="P:DNA replication initiation"/>
    <property type="evidence" value="ECO:0007669"/>
    <property type="project" value="InterPro"/>
</dbReference>
<dbReference type="GO" id="GO:0003887">
    <property type="term" value="F:DNA-directed DNA polymerase activity"/>
    <property type="evidence" value="ECO:0007669"/>
    <property type="project" value="InterPro"/>
</dbReference>
<dbReference type="InterPro" id="IPR036388">
    <property type="entry name" value="WH-like_DNA-bd_sf"/>
</dbReference>
<dbReference type="Proteomes" id="UP000514628">
    <property type="component" value="Plasmid pCFViADRI1362_P4"/>
</dbReference>
<dbReference type="EMBL" id="CP059436">
    <property type="protein sequence ID" value="QMS59954.1"/>
    <property type="molecule type" value="Genomic_DNA"/>
</dbReference>
<evidence type="ECO:0000313" key="4">
    <source>
        <dbReference type="Proteomes" id="UP000514628"/>
    </source>
</evidence>
<proteinExistence type="inferred from homology"/>
<organism evidence="3 4">
    <name type="scientific">Campylobacter fetus</name>
    <dbReference type="NCBI Taxonomy" id="196"/>
    <lineage>
        <taxon>Bacteria</taxon>
        <taxon>Pseudomonadati</taxon>
        <taxon>Campylobacterota</taxon>
        <taxon>Epsilonproteobacteria</taxon>
        <taxon>Campylobacterales</taxon>
        <taxon>Campylobacteraceae</taxon>
        <taxon>Campylobacter</taxon>
    </lineage>
</organism>
<sequence>MARQKPKQLVKYHNDLNLIAFKSFSKVENDVFFALMWKLKNQANKEIRLDFAELRELIDLRNMTNKEIEKSISDIGRKISSSLIEFETETERQFFTIFQVLAVPKDTDDFYIRAKINEPFLYILNNFEKGGFTMWELIEFSNLTSKYTQTLYRLLKQFRSTGTVTIFENDWDKFVEIMDIPKGYAMSDIDKRILTPAIKELSEKTLFSTDRVIFENLKYEKKRGRSKGRPVVGIEFRFLPQTENQHKLEQVRTSLKNLEQIERQKQAMNQLKTTKINPITGQEVSILNGYISQYVSVIDLKTKLYNRLKIRNLKEDCGKIIAELYNADDDYLNEMIFESFEHFKNFFEKYRA</sequence>
<protein>
    <submittedName>
        <fullName evidence="3">Replication initiation protein</fullName>
    </submittedName>
</protein>
<dbReference type="InterPro" id="IPR036390">
    <property type="entry name" value="WH_DNA-bd_sf"/>
</dbReference>
<comment type="similarity">
    <text evidence="1">Belongs to the initiator RepB protein family.</text>
</comment>
<gene>
    <name evidence="3" type="ORF">GZ989_011655</name>
</gene>
<dbReference type="InterPro" id="IPR000525">
    <property type="entry name" value="Initiator_Rep_WH1"/>
</dbReference>
<dbReference type="Pfam" id="PF01051">
    <property type="entry name" value="Rep3_N"/>
    <property type="match status" value="1"/>
</dbReference>
<dbReference type="RefSeq" id="WP_010404337.1">
    <property type="nucleotide sequence ID" value="NZ_CP059436.1"/>
</dbReference>
<accession>A0A974MVJ5</accession>
<dbReference type="SUPFAM" id="SSF46785">
    <property type="entry name" value="Winged helix' DNA-binding domain"/>
    <property type="match status" value="1"/>
</dbReference>
<evidence type="ECO:0000259" key="2">
    <source>
        <dbReference type="Pfam" id="PF01051"/>
    </source>
</evidence>
<dbReference type="Gene3D" id="1.10.10.10">
    <property type="entry name" value="Winged helix-like DNA-binding domain superfamily/Winged helix DNA-binding domain"/>
    <property type="match status" value="1"/>
</dbReference>
<evidence type="ECO:0000313" key="3">
    <source>
        <dbReference type="EMBL" id="QMS59954.1"/>
    </source>
</evidence>
<keyword evidence="3" id="KW-0614">Plasmid</keyword>
<name>A0A974MVJ5_CAMFE</name>
<reference evidence="4" key="1">
    <citation type="submission" date="2020-07" db="EMBL/GenBank/DDBJ databases">
        <title>A comparison of fourteen fully characterised mammalian-associated Campylobacter fetus isolates suggests a mechanism by which bovine-adapted biotypes have evolved high genomic plasticity.</title>
        <authorList>
            <person name="Nadin-Davis S.A."/>
            <person name="Chmara J.T."/>
            <person name="Carillo C."/>
            <person name="Amoako K."/>
            <person name="Goji N."/>
            <person name="Duceppe M.-O."/>
            <person name="Devenish J."/>
        </authorList>
    </citation>
    <scope>NUCLEOTIDE SEQUENCE [LARGE SCALE GENOMIC DNA]</scope>
    <source>
        <strain evidence="4">CFViADRI1362</strain>
        <plasmid evidence="4">pcfviadri1362_p4</plasmid>
    </source>
</reference>
<feature type="domain" description="Initiator Rep protein WH1" evidence="2">
    <location>
        <begin position="10"/>
        <end position="156"/>
    </location>
</feature>
<evidence type="ECO:0000256" key="1">
    <source>
        <dbReference type="ARBA" id="ARBA00038283"/>
    </source>
</evidence>
<geneLocation type="plasmid" evidence="4">
    <name>pcfviadri1362_p4</name>
</geneLocation>
<dbReference type="AlphaFoldDB" id="A0A974MVJ5"/>